<gene>
    <name evidence="1" type="ORF">JAO78_005205</name>
</gene>
<organism evidence="1 2">
    <name type="scientific">Alishewanella maricola</name>
    <dbReference type="NCBI Taxonomy" id="2795740"/>
    <lineage>
        <taxon>Bacteria</taxon>
        <taxon>Pseudomonadati</taxon>
        <taxon>Pseudomonadota</taxon>
        <taxon>Gammaproteobacteria</taxon>
        <taxon>Alteromonadales</taxon>
        <taxon>Alteromonadaceae</taxon>
        <taxon>Alishewanella</taxon>
    </lineage>
</organism>
<dbReference type="EMBL" id="JAEINI020000002">
    <property type="protein sequence ID" value="MCB5226209.1"/>
    <property type="molecule type" value="Genomic_DNA"/>
</dbReference>
<dbReference type="Pfam" id="PF04860">
    <property type="entry name" value="Phage_portal"/>
    <property type="match status" value="1"/>
</dbReference>
<dbReference type="InterPro" id="IPR006427">
    <property type="entry name" value="Portal_HK97"/>
</dbReference>
<dbReference type="InterPro" id="IPR006944">
    <property type="entry name" value="Phage/GTA_portal"/>
</dbReference>
<dbReference type="Gene3D" id="3.40.140.120">
    <property type="match status" value="1"/>
</dbReference>
<comment type="caution">
    <text evidence="1">The sequence shown here is derived from an EMBL/GenBank/DDBJ whole genome shotgun (WGS) entry which is preliminary data.</text>
</comment>
<dbReference type="Gene3D" id="3.30.1120.70">
    <property type="match status" value="1"/>
</dbReference>
<proteinExistence type="predicted"/>
<keyword evidence="2" id="KW-1185">Reference proteome</keyword>
<name>A0ABS8C1L9_9ALTE</name>
<evidence type="ECO:0000313" key="2">
    <source>
        <dbReference type="Proteomes" id="UP000633814"/>
    </source>
</evidence>
<evidence type="ECO:0000313" key="1">
    <source>
        <dbReference type="EMBL" id="MCB5226209.1"/>
    </source>
</evidence>
<protein>
    <submittedName>
        <fullName evidence="1">Phage portal protein</fullName>
    </submittedName>
</protein>
<reference evidence="1 2" key="1">
    <citation type="submission" date="2021-10" db="EMBL/GenBank/DDBJ databases">
        <title>Alishewanella koreense sp. nov. isolated from seawater of southwestern coast in South Korea and the proposal for the reclassification of Rheinheimera perlucida and Rheinheimera tuosuensis as Arsukibacterium perlucida and Arsukibacterium tuosuensis.</title>
        <authorList>
            <person name="Kim K.H."/>
            <person name="Ruan W."/>
            <person name="Kim K.R."/>
            <person name="Baek J.H."/>
            <person name="Jeon C.O."/>
        </authorList>
    </citation>
    <scope>NUCLEOTIDE SEQUENCE [LARGE SCALE GENOMIC DNA]</scope>
    <source>
        <strain evidence="1 2">16-MA</strain>
    </source>
</reference>
<dbReference type="NCBIfam" id="TIGR01537">
    <property type="entry name" value="portal_HK97"/>
    <property type="match status" value="1"/>
</dbReference>
<dbReference type="RefSeq" id="WP_226750295.1">
    <property type="nucleotide sequence ID" value="NZ_JAEINI020000002.1"/>
</dbReference>
<dbReference type="Proteomes" id="UP000633814">
    <property type="component" value="Unassembled WGS sequence"/>
</dbReference>
<accession>A0ABS8C1L9</accession>
<dbReference type="Gene3D" id="1.20.1270.210">
    <property type="match status" value="1"/>
</dbReference>
<sequence>MGLFKRLFGTKNTDIIDSPEKLLALFSSFGMSAAGINITPANAMQIATVYGCVRVLAESVGMLPLNLMKQNGRQKEKDSKNDLYWRMQNGPNDYMTAQEFKELIMVHLCLRGNHYSFINRSSTGKVLELLPLAPHCVEPKLNDDWTVQYKVTFAKGNQRTLDASEILHLRLFTVDGLNGLSPISYGRHAMGLAKATETHGSKLFANAARPSGGFKTEKSLTDPQFNRLKDQFSDYSGENALKNLILEGGLEWFQTTMSSEDAQFLETRKYQRSEICGLYRVPPHMVADLEKATFSNIEHQSLDFVQHSLMPYLTRIEQRFDKDLLKSDKTRYFKFNANALLRGAMKDRAEFYGKLVNLGALSPNDVREYEDMNPRENGDIYLTPSNMLIDGKLPETQK</sequence>